<gene>
    <name evidence="5" type="ORF">E8E12_008834</name>
</gene>
<evidence type="ECO:0000259" key="4">
    <source>
        <dbReference type="Pfam" id="PF00135"/>
    </source>
</evidence>
<feature type="domain" description="Carboxylesterase type B" evidence="4">
    <location>
        <begin position="368"/>
        <end position="463"/>
    </location>
</feature>
<dbReference type="AlphaFoldDB" id="A0A9P4WNY3"/>
<evidence type="ECO:0000256" key="1">
    <source>
        <dbReference type="ARBA" id="ARBA00005964"/>
    </source>
</evidence>
<reference evidence="5" key="1">
    <citation type="submission" date="2019-04" db="EMBL/GenBank/DDBJ databases">
        <title>Sequencing of skin fungus with MAO and IRED activity.</title>
        <authorList>
            <person name="Marsaioli A.J."/>
            <person name="Bonatto J.M.C."/>
            <person name="Reis Junior O."/>
        </authorList>
    </citation>
    <scope>NUCLEOTIDE SEQUENCE</scope>
    <source>
        <strain evidence="5">28M1</strain>
    </source>
</reference>
<dbReference type="InterPro" id="IPR050309">
    <property type="entry name" value="Type-B_Carboxylest/Lipase"/>
</dbReference>
<feature type="domain" description="Carboxylesterase type B" evidence="4">
    <location>
        <begin position="17"/>
        <end position="352"/>
    </location>
</feature>
<accession>A0A9P4WNY3</accession>
<keyword evidence="2 3" id="KW-0378">Hydrolase</keyword>
<sequence length="507" mass="55671">MILLLCLALPCAYALSSVVVDTSSGLVQGTVDGTTPNVVQFLGVPYAEPPIGARRWLPSLPKSRAGGHVIDATRFGPSCPQYETNKPTTWITDAPEFNIEHRDYQSEDCLSVNIWAPWHNSTSAEKVAKLPVIVWIHGGSFQTGGASTPYHNPSRWVERSREHIVVAINYRLNIFGWPNAKGLRSDELNLGYLDQRLALEWVRGNIHAFGGDSDKITLWGHSAGAVSVDSYSFTYAHDPIVSGLILSSGTAQSKVQFGSPNFTTVAQNLGCDDHNATTELTCMQKVPFVDIVAFLRQRLHNGTTPSLAFTPVFDNRTFWANHTTRALSGNFIRRPAIIGTTVNEWGPFLPYNRTFGPNQTLADEGTLKVFLCPSVLTTHERFVGGNATTFRYLYGGNFSNIAPRWWQGAYHSADLPLVFGTHGIARGDSTLFETEVSQQMQDYWLAFAQDPDNGLPAKGWQGYSGDQHGESALFGWRDDAVQPLADIELESACDAGIPNGKPKPPTD</sequence>
<evidence type="ECO:0000256" key="2">
    <source>
        <dbReference type="ARBA" id="ARBA00022801"/>
    </source>
</evidence>
<dbReference type="Proteomes" id="UP000758155">
    <property type="component" value="Unassembled WGS sequence"/>
</dbReference>
<name>A0A9P4WNY3_9PLEO</name>
<organism evidence="5 6">
    <name type="scientific">Didymella heteroderae</name>
    <dbReference type="NCBI Taxonomy" id="1769908"/>
    <lineage>
        <taxon>Eukaryota</taxon>
        <taxon>Fungi</taxon>
        <taxon>Dikarya</taxon>
        <taxon>Ascomycota</taxon>
        <taxon>Pezizomycotina</taxon>
        <taxon>Dothideomycetes</taxon>
        <taxon>Pleosporomycetidae</taxon>
        <taxon>Pleosporales</taxon>
        <taxon>Pleosporineae</taxon>
        <taxon>Didymellaceae</taxon>
        <taxon>Didymella</taxon>
    </lineage>
</organism>
<feature type="signal peptide" evidence="3">
    <location>
        <begin position="1"/>
        <end position="16"/>
    </location>
</feature>
<comment type="caution">
    <text evidence="5">The sequence shown here is derived from an EMBL/GenBank/DDBJ whole genome shotgun (WGS) entry which is preliminary data.</text>
</comment>
<dbReference type="PROSITE" id="PS00122">
    <property type="entry name" value="CARBOXYLESTERASE_B_1"/>
    <property type="match status" value="1"/>
</dbReference>
<comment type="similarity">
    <text evidence="1 3">Belongs to the type-B carboxylesterase/lipase family.</text>
</comment>
<feature type="chain" id="PRO_5040544672" description="Carboxylic ester hydrolase" evidence="3">
    <location>
        <begin position="17"/>
        <end position="507"/>
    </location>
</feature>
<dbReference type="Gene3D" id="3.40.50.1820">
    <property type="entry name" value="alpha/beta hydrolase"/>
    <property type="match status" value="2"/>
</dbReference>
<dbReference type="GO" id="GO:0016787">
    <property type="term" value="F:hydrolase activity"/>
    <property type="evidence" value="ECO:0007669"/>
    <property type="project" value="UniProtKB-KW"/>
</dbReference>
<dbReference type="InterPro" id="IPR029058">
    <property type="entry name" value="AB_hydrolase_fold"/>
</dbReference>
<keyword evidence="6" id="KW-1185">Reference proteome</keyword>
<keyword evidence="3" id="KW-0732">Signal</keyword>
<dbReference type="InterPro" id="IPR019826">
    <property type="entry name" value="Carboxylesterase_B_AS"/>
</dbReference>
<dbReference type="EC" id="3.1.1.-" evidence="3"/>
<evidence type="ECO:0000256" key="3">
    <source>
        <dbReference type="RuleBase" id="RU361235"/>
    </source>
</evidence>
<evidence type="ECO:0000313" key="6">
    <source>
        <dbReference type="Proteomes" id="UP000758155"/>
    </source>
</evidence>
<dbReference type="InterPro" id="IPR002018">
    <property type="entry name" value="CarbesteraseB"/>
</dbReference>
<dbReference type="EMBL" id="SWKV01000038">
    <property type="protein sequence ID" value="KAF3038191.1"/>
    <property type="molecule type" value="Genomic_DNA"/>
</dbReference>
<dbReference type="SUPFAM" id="SSF53474">
    <property type="entry name" value="alpha/beta-Hydrolases"/>
    <property type="match status" value="1"/>
</dbReference>
<dbReference type="PANTHER" id="PTHR11559">
    <property type="entry name" value="CARBOXYLESTERASE"/>
    <property type="match status" value="1"/>
</dbReference>
<protein>
    <recommendedName>
        <fullName evidence="3">Carboxylic ester hydrolase</fullName>
        <ecNumber evidence="3">3.1.1.-</ecNumber>
    </recommendedName>
</protein>
<dbReference type="OrthoDB" id="408631at2759"/>
<evidence type="ECO:0000313" key="5">
    <source>
        <dbReference type="EMBL" id="KAF3038191.1"/>
    </source>
</evidence>
<proteinExistence type="inferred from homology"/>
<dbReference type="Pfam" id="PF00135">
    <property type="entry name" value="COesterase"/>
    <property type="match status" value="2"/>
</dbReference>